<dbReference type="GO" id="GO:0052689">
    <property type="term" value="F:carboxylic ester hydrolase activity"/>
    <property type="evidence" value="ECO:0007669"/>
    <property type="project" value="TreeGrafter"/>
</dbReference>
<dbReference type="PANTHER" id="PTHR10655:SF67">
    <property type="entry name" value="PHOSPHOLIPASE_CARBOXYLESTERASE SUPERFAMILY (AFU_ORTHOLOGUE AFUA_5G09340)"/>
    <property type="match status" value="1"/>
</dbReference>
<comment type="similarity">
    <text evidence="1">Belongs to the AB hydrolase superfamily. AB hydrolase 2 family.</text>
</comment>
<evidence type="ECO:0000313" key="3">
    <source>
        <dbReference type="EMBL" id="PKD44617.1"/>
    </source>
</evidence>
<dbReference type="GO" id="GO:0008474">
    <property type="term" value="F:palmitoyl-(protein) hydrolase activity"/>
    <property type="evidence" value="ECO:0007669"/>
    <property type="project" value="TreeGrafter"/>
</dbReference>
<sequence>MAGKDREVLVSGKTSFKIEVPYTLIETGEKRKKPLIVYLHGFGENNSEFIKTCDSLFNLEAYHLFIQGPYPIYDRSRKKNVADWGRAWYLYDGNRGQFIKSLELASEFIQEIIDNLLPMLKVSRIGLMGYSMGGYLAGFFALTRWKHVNDLAVVGARIKTEILNDKWENIQHLNIAAFHGEKDDRVKAEPQAKEIETLKEKGVNAELNLLKENHSFSDVYIKRILDWFEKIGYTKL</sequence>
<reference evidence="3 4" key="1">
    <citation type="submission" date="2017-11" db="EMBL/GenBank/DDBJ databases">
        <title>Rhodohalobacter 15182 sp. nov., isolated from a salt lake.</title>
        <authorList>
            <person name="Han S."/>
        </authorList>
    </citation>
    <scope>NUCLEOTIDE SEQUENCE [LARGE SCALE GENOMIC DNA]</scope>
    <source>
        <strain evidence="3 4">15182</strain>
    </source>
</reference>
<name>A0A2N0VK86_9BACT</name>
<protein>
    <recommendedName>
        <fullName evidence="2">Phospholipase/carboxylesterase/thioesterase domain-containing protein</fullName>
    </recommendedName>
</protein>
<evidence type="ECO:0000256" key="1">
    <source>
        <dbReference type="ARBA" id="ARBA00006499"/>
    </source>
</evidence>
<accession>A0A2N0VK86</accession>
<dbReference type="InterPro" id="IPR029058">
    <property type="entry name" value="AB_hydrolase_fold"/>
</dbReference>
<dbReference type="Gene3D" id="3.40.50.1820">
    <property type="entry name" value="alpha/beta hydrolase"/>
    <property type="match status" value="1"/>
</dbReference>
<dbReference type="RefSeq" id="WP_101071908.1">
    <property type="nucleotide sequence ID" value="NZ_PISP01000001.1"/>
</dbReference>
<organism evidence="3 4">
    <name type="scientific">Rhodohalobacter barkolensis</name>
    <dbReference type="NCBI Taxonomy" id="2053187"/>
    <lineage>
        <taxon>Bacteria</taxon>
        <taxon>Pseudomonadati</taxon>
        <taxon>Balneolota</taxon>
        <taxon>Balneolia</taxon>
        <taxon>Balneolales</taxon>
        <taxon>Balneolaceae</taxon>
        <taxon>Rhodohalobacter</taxon>
    </lineage>
</organism>
<keyword evidence="4" id="KW-1185">Reference proteome</keyword>
<proteinExistence type="inferred from homology"/>
<dbReference type="PANTHER" id="PTHR10655">
    <property type="entry name" value="LYSOPHOSPHOLIPASE-RELATED"/>
    <property type="match status" value="1"/>
</dbReference>
<dbReference type="EMBL" id="PISP01000001">
    <property type="protein sequence ID" value="PKD44617.1"/>
    <property type="molecule type" value="Genomic_DNA"/>
</dbReference>
<dbReference type="AlphaFoldDB" id="A0A2N0VK86"/>
<dbReference type="GO" id="GO:0005737">
    <property type="term" value="C:cytoplasm"/>
    <property type="evidence" value="ECO:0007669"/>
    <property type="project" value="TreeGrafter"/>
</dbReference>
<dbReference type="SUPFAM" id="SSF53474">
    <property type="entry name" value="alpha/beta-Hydrolases"/>
    <property type="match status" value="1"/>
</dbReference>
<comment type="caution">
    <text evidence="3">The sequence shown here is derived from an EMBL/GenBank/DDBJ whole genome shotgun (WGS) entry which is preliminary data.</text>
</comment>
<dbReference type="InterPro" id="IPR003140">
    <property type="entry name" value="PLipase/COase/thioEstase"/>
</dbReference>
<gene>
    <name evidence="3" type="ORF">CWD77_03915</name>
</gene>
<dbReference type="OrthoDB" id="9764953at2"/>
<dbReference type="Proteomes" id="UP000233398">
    <property type="component" value="Unassembled WGS sequence"/>
</dbReference>
<evidence type="ECO:0000313" key="4">
    <source>
        <dbReference type="Proteomes" id="UP000233398"/>
    </source>
</evidence>
<feature type="domain" description="Phospholipase/carboxylesterase/thioesterase" evidence="2">
    <location>
        <begin position="23"/>
        <end position="227"/>
    </location>
</feature>
<dbReference type="InterPro" id="IPR050565">
    <property type="entry name" value="LYPA1-2/EST-like"/>
</dbReference>
<dbReference type="Pfam" id="PF02230">
    <property type="entry name" value="Abhydrolase_2"/>
    <property type="match status" value="1"/>
</dbReference>
<evidence type="ECO:0000259" key="2">
    <source>
        <dbReference type="Pfam" id="PF02230"/>
    </source>
</evidence>